<name>A0ABV9U2L1_9ACTN</name>
<organism evidence="5 6">
    <name type="scientific">Actinomadura gamaensis</name>
    <dbReference type="NCBI Taxonomy" id="1763541"/>
    <lineage>
        <taxon>Bacteria</taxon>
        <taxon>Bacillati</taxon>
        <taxon>Actinomycetota</taxon>
        <taxon>Actinomycetes</taxon>
        <taxon>Streptosporangiales</taxon>
        <taxon>Thermomonosporaceae</taxon>
        <taxon>Actinomadura</taxon>
    </lineage>
</organism>
<dbReference type="InterPro" id="IPR052042">
    <property type="entry name" value="Tail_sheath_structural"/>
</dbReference>
<evidence type="ECO:0000259" key="3">
    <source>
        <dbReference type="Pfam" id="PF04984"/>
    </source>
</evidence>
<protein>
    <submittedName>
        <fullName evidence="5">Phage tail sheath family protein</fullName>
    </submittedName>
</protein>
<comment type="caution">
    <text evidence="5">The sequence shown here is derived from an EMBL/GenBank/DDBJ whole genome shotgun (WGS) entry which is preliminary data.</text>
</comment>
<evidence type="ECO:0000313" key="6">
    <source>
        <dbReference type="Proteomes" id="UP001595872"/>
    </source>
</evidence>
<feature type="domain" description="Tail sheath protein C-terminal" evidence="4">
    <location>
        <begin position="427"/>
        <end position="532"/>
    </location>
</feature>
<evidence type="ECO:0000313" key="5">
    <source>
        <dbReference type="EMBL" id="MFC4909625.1"/>
    </source>
</evidence>
<dbReference type="Pfam" id="PF17482">
    <property type="entry name" value="Phage_sheath_1C"/>
    <property type="match status" value="1"/>
</dbReference>
<dbReference type="Pfam" id="PF04984">
    <property type="entry name" value="Phage_sheath_1"/>
    <property type="match status" value="1"/>
</dbReference>
<proteinExistence type="inferred from homology"/>
<feature type="region of interest" description="Disordered" evidence="2">
    <location>
        <begin position="136"/>
        <end position="164"/>
    </location>
</feature>
<dbReference type="Proteomes" id="UP001595872">
    <property type="component" value="Unassembled WGS sequence"/>
</dbReference>
<accession>A0ABV9U2L1</accession>
<dbReference type="PANTHER" id="PTHR35861:SF1">
    <property type="entry name" value="PHAGE TAIL SHEATH PROTEIN"/>
    <property type="match status" value="1"/>
</dbReference>
<dbReference type="Gene3D" id="3.40.50.11780">
    <property type="match status" value="2"/>
</dbReference>
<evidence type="ECO:0000256" key="1">
    <source>
        <dbReference type="ARBA" id="ARBA00008005"/>
    </source>
</evidence>
<dbReference type="InterPro" id="IPR020287">
    <property type="entry name" value="Tail_sheath_C"/>
</dbReference>
<comment type="similarity">
    <text evidence="1">Belongs to the myoviridae tail sheath protein family.</text>
</comment>
<dbReference type="EMBL" id="JBHSIT010000005">
    <property type="protein sequence ID" value="MFC4909625.1"/>
    <property type="molecule type" value="Genomic_DNA"/>
</dbReference>
<dbReference type="RefSeq" id="WP_378257272.1">
    <property type="nucleotide sequence ID" value="NZ_JBHSIT010000005.1"/>
</dbReference>
<feature type="domain" description="Tail sheath protein subtilisin-like" evidence="3">
    <location>
        <begin position="263"/>
        <end position="426"/>
    </location>
</feature>
<evidence type="ECO:0000256" key="2">
    <source>
        <dbReference type="SAM" id="MobiDB-lite"/>
    </source>
</evidence>
<evidence type="ECO:0000259" key="4">
    <source>
        <dbReference type="Pfam" id="PF17482"/>
    </source>
</evidence>
<sequence length="543" mass="57852">MPSYLSPGVYVEEVASGSRPIEGVGTSVAAFVGFAPEGPLNEPVLVTNWSQYVASFGDFTDGYYLAHSVYGFFNNGGTTCYVVRVGGAPAGDGGDGAAPKALGSAEPARLGGFHIAALPSAAVAGEITVEVADADGPAADAKGDAKDGDKAGPDKPGDKAADKGSDDRFRLIVKVDGDPVESFLVSTRKNTRAYLVTQVKERSKLITVTEAVGAGQLARPENQTLEVARPAAPAAPVSGREPVSPEHYLGDTADRTGFGGLEALDAVTMVACPDLMSAYERGAIDMEGVKAVQLGMIAHCELMGDRVAIIDPPPGMNAKQIREWRMETAGYDSRYAALYYPWIKAFDPSTGKSSMMPPSGHMAGIWARSDSERGVHKAPANEVVRGAVDLGLQITKGEQDLLNPIGVNCIRAFPGRGVRVWGARTLSSDPAWRYLNVRRYFNYLEESILIGTQWVVFEPNDEALWARIRRNLSAFLVTEWRSGALFGSSPEEAFYVKCDAETNPPESVDLGRVVCEIGVAPVKPAEFVVFRLAQISGGGELEE</sequence>
<keyword evidence="6" id="KW-1185">Reference proteome</keyword>
<feature type="compositionally biased region" description="Basic and acidic residues" evidence="2">
    <location>
        <begin position="141"/>
        <end position="164"/>
    </location>
</feature>
<gene>
    <name evidence="5" type="ORF">ACFPCY_20040</name>
</gene>
<dbReference type="PANTHER" id="PTHR35861">
    <property type="match status" value="1"/>
</dbReference>
<feature type="region of interest" description="Disordered" evidence="2">
    <location>
        <begin position="227"/>
        <end position="246"/>
    </location>
</feature>
<dbReference type="InterPro" id="IPR035089">
    <property type="entry name" value="Phage_sheath_subtilisin"/>
</dbReference>
<reference evidence="6" key="1">
    <citation type="journal article" date="2019" name="Int. J. Syst. Evol. Microbiol.">
        <title>The Global Catalogue of Microorganisms (GCM) 10K type strain sequencing project: providing services to taxonomists for standard genome sequencing and annotation.</title>
        <authorList>
            <consortium name="The Broad Institute Genomics Platform"/>
            <consortium name="The Broad Institute Genome Sequencing Center for Infectious Disease"/>
            <person name="Wu L."/>
            <person name="Ma J."/>
        </authorList>
    </citation>
    <scope>NUCLEOTIDE SEQUENCE [LARGE SCALE GENOMIC DNA]</scope>
    <source>
        <strain evidence="6">KLKA75</strain>
    </source>
</reference>